<accession>A0ACB9XAF2</accession>
<dbReference type="Proteomes" id="UP001057452">
    <property type="component" value="Chromosome 7"/>
</dbReference>
<name>A0ACB9XAF2_CHAAC</name>
<organism evidence="1 2">
    <name type="scientific">Chaenocephalus aceratus</name>
    <name type="common">Blackfin icefish</name>
    <name type="synonym">Chaenichthys aceratus</name>
    <dbReference type="NCBI Taxonomy" id="36190"/>
    <lineage>
        <taxon>Eukaryota</taxon>
        <taxon>Metazoa</taxon>
        <taxon>Chordata</taxon>
        <taxon>Craniata</taxon>
        <taxon>Vertebrata</taxon>
        <taxon>Euteleostomi</taxon>
        <taxon>Actinopterygii</taxon>
        <taxon>Neopterygii</taxon>
        <taxon>Teleostei</taxon>
        <taxon>Neoteleostei</taxon>
        <taxon>Acanthomorphata</taxon>
        <taxon>Eupercaria</taxon>
        <taxon>Perciformes</taxon>
        <taxon>Notothenioidei</taxon>
        <taxon>Channichthyidae</taxon>
        <taxon>Chaenocephalus</taxon>
    </lineage>
</organism>
<gene>
    <name evidence="1" type="ORF">KUCAC02_012356</name>
</gene>
<protein>
    <submittedName>
        <fullName evidence="1">Uncharacterized protein</fullName>
    </submittedName>
</protein>
<sequence>MGSLGPVVLSKPPELERAHHSLAPRPGPGDVSAITAKKRAAFNKIKQALYQKGGKFRLLFPARLQVSFEDGTFTFETPEDAHAFYNERVMGKE</sequence>
<proteinExistence type="predicted"/>
<comment type="caution">
    <text evidence="1">The sequence shown here is derived from an EMBL/GenBank/DDBJ whole genome shotgun (WGS) entry which is preliminary data.</text>
</comment>
<evidence type="ECO:0000313" key="2">
    <source>
        <dbReference type="Proteomes" id="UP001057452"/>
    </source>
</evidence>
<reference evidence="1" key="1">
    <citation type="submission" date="2022-05" db="EMBL/GenBank/DDBJ databases">
        <title>Chromosome-level genome of Chaenocephalus aceratus.</title>
        <authorList>
            <person name="Park H."/>
        </authorList>
    </citation>
    <scope>NUCLEOTIDE SEQUENCE</scope>
    <source>
        <strain evidence="1">KU_202001</strain>
    </source>
</reference>
<dbReference type="EMBL" id="CM043791">
    <property type="protein sequence ID" value="KAI4823787.1"/>
    <property type="molecule type" value="Genomic_DNA"/>
</dbReference>
<evidence type="ECO:0000313" key="1">
    <source>
        <dbReference type="EMBL" id="KAI4823787.1"/>
    </source>
</evidence>
<keyword evidence="2" id="KW-1185">Reference proteome</keyword>